<dbReference type="Pfam" id="PF07727">
    <property type="entry name" value="RVT_2"/>
    <property type="match status" value="1"/>
</dbReference>
<evidence type="ECO:0000259" key="1">
    <source>
        <dbReference type="Pfam" id="PF07727"/>
    </source>
</evidence>
<dbReference type="AlphaFoldDB" id="A0A371IGJ3"/>
<dbReference type="STRING" id="157652.A0A371IGJ3"/>
<evidence type="ECO:0000313" key="2">
    <source>
        <dbReference type="EMBL" id="RDY14084.1"/>
    </source>
</evidence>
<dbReference type="SUPFAM" id="SSF56672">
    <property type="entry name" value="DNA/RNA polymerases"/>
    <property type="match status" value="1"/>
</dbReference>
<name>A0A371IGJ3_MUCPR</name>
<sequence>DVLRTPEWKEVVFEEMKDLEKNGTWDLVDLPRGKTTMRWFSRTIQDSFNWSLQQLDVKNAFLNGDLEEKVYMEVPPGFEEKFGTKVCKLKMDLYGLKQSPRAWFEKFTQFVKSQGYTQGEGDHTMFFKHSQDWKISTLIVYVDDIILTRDNVFEMNNLKSSISTTFEIKDLVSLRYFLSMEVAR</sequence>
<dbReference type="Proteomes" id="UP000257109">
    <property type="component" value="Unassembled WGS sequence"/>
</dbReference>
<dbReference type="InterPro" id="IPR013103">
    <property type="entry name" value="RVT_2"/>
</dbReference>
<dbReference type="PANTHER" id="PTHR43383:SF2">
    <property type="entry name" value="AMIDOHYDROLASE 2 FAMILY PROTEIN"/>
    <property type="match status" value="1"/>
</dbReference>
<protein>
    <recommendedName>
        <fullName evidence="1">Reverse transcriptase Ty1/copia-type domain-containing protein</fullName>
    </recommendedName>
</protein>
<organism evidence="2 3">
    <name type="scientific">Mucuna pruriens</name>
    <name type="common">Velvet bean</name>
    <name type="synonym">Dolichos pruriens</name>
    <dbReference type="NCBI Taxonomy" id="157652"/>
    <lineage>
        <taxon>Eukaryota</taxon>
        <taxon>Viridiplantae</taxon>
        <taxon>Streptophyta</taxon>
        <taxon>Embryophyta</taxon>
        <taxon>Tracheophyta</taxon>
        <taxon>Spermatophyta</taxon>
        <taxon>Magnoliopsida</taxon>
        <taxon>eudicotyledons</taxon>
        <taxon>Gunneridae</taxon>
        <taxon>Pentapetalae</taxon>
        <taxon>rosids</taxon>
        <taxon>fabids</taxon>
        <taxon>Fabales</taxon>
        <taxon>Fabaceae</taxon>
        <taxon>Papilionoideae</taxon>
        <taxon>50 kb inversion clade</taxon>
        <taxon>NPAAA clade</taxon>
        <taxon>indigoferoid/millettioid clade</taxon>
        <taxon>Phaseoleae</taxon>
        <taxon>Mucuna</taxon>
    </lineage>
</organism>
<reference evidence="2" key="1">
    <citation type="submission" date="2018-05" db="EMBL/GenBank/DDBJ databases">
        <title>Draft genome of Mucuna pruriens seed.</title>
        <authorList>
            <person name="Nnadi N.E."/>
            <person name="Vos R."/>
            <person name="Hasami M.H."/>
            <person name="Devisetty U.K."/>
            <person name="Aguiy J.C."/>
        </authorList>
    </citation>
    <scope>NUCLEOTIDE SEQUENCE [LARGE SCALE GENOMIC DNA]</scope>
    <source>
        <strain evidence="2">JCA_2017</strain>
    </source>
</reference>
<dbReference type="PANTHER" id="PTHR43383">
    <property type="entry name" value="NODULIN 6"/>
    <property type="match status" value="1"/>
</dbReference>
<comment type="caution">
    <text evidence="2">The sequence shown here is derived from an EMBL/GenBank/DDBJ whole genome shotgun (WGS) entry which is preliminary data.</text>
</comment>
<feature type="non-terminal residue" evidence="2">
    <location>
        <position position="1"/>
    </location>
</feature>
<evidence type="ECO:0000313" key="3">
    <source>
        <dbReference type="Proteomes" id="UP000257109"/>
    </source>
</evidence>
<dbReference type="EMBL" id="QJKJ01000140">
    <property type="protein sequence ID" value="RDY14084.1"/>
    <property type="molecule type" value="Genomic_DNA"/>
</dbReference>
<dbReference type="OrthoDB" id="1711174at2759"/>
<feature type="domain" description="Reverse transcriptase Ty1/copia-type" evidence="1">
    <location>
        <begin position="48"/>
        <end position="183"/>
    </location>
</feature>
<dbReference type="InterPro" id="IPR043502">
    <property type="entry name" value="DNA/RNA_pol_sf"/>
</dbReference>
<keyword evidence="3" id="KW-1185">Reference proteome</keyword>
<accession>A0A371IGJ3</accession>
<gene>
    <name evidence="2" type="ORF">CR513_00904</name>
</gene>
<proteinExistence type="predicted"/>